<dbReference type="OrthoDB" id="9786661at2"/>
<evidence type="ECO:0000256" key="5">
    <source>
        <dbReference type="ARBA" id="ARBA00023295"/>
    </source>
</evidence>
<dbReference type="AlphaFoldDB" id="A0A504U8P0"/>
<organism evidence="7 8">
    <name type="scientific">Rhizobium glycinendophyticum</name>
    <dbReference type="NCBI Taxonomy" id="2589807"/>
    <lineage>
        <taxon>Bacteria</taxon>
        <taxon>Pseudomonadati</taxon>
        <taxon>Pseudomonadota</taxon>
        <taxon>Alphaproteobacteria</taxon>
        <taxon>Hyphomicrobiales</taxon>
        <taxon>Rhizobiaceae</taxon>
        <taxon>Rhizobium/Agrobacterium group</taxon>
        <taxon>Rhizobium</taxon>
    </lineage>
</organism>
<evidence type="ECO:0000256" key="3">
    <source>
        <dbReference type="ARBA" id="ARBA00012663"/>
    </source>
</evidence>
<dbReference type="PANTHER" id="PTHR30480:SF13">
    <property type="entry name" value="BETA-HEXOSAMINIDASE"/>
    <property type="match status" value="1"/>
</dbReference>
<dbReference type="Gene3D" id="3.20.20.300">
    <property type="entry name" value="Glycoside hydrolase, family 3, N-terminal domain"/>
    <property type="match status" value="1"/>
</dbReference>
<dbReference type="GO" id="GO:0004563">
    <property type="term" value="F:beta-N-acetylhexosaminidase activity"/>
    <property type="evidence" value="ECO:0007669"/>
    <property type="project" value="UniProtKB-EC"/>
</dbReference>
<evidence type="ECO:0000259" key="6">
    <source>
        <dbReference type="Pfam" id="PF00933"/>
    </source>
</evidence>
<gene>
    <name evidence="7" type="primary">nagZ</name>
    <name evidence="7" type="ORF">FJQ55_08750</name>
</gene>
<reference evidence="7 8" key="1">
    <citation type="submission" date="2019-06" db="EMBL/GenBank/DDBJ databases">
        <title>Rhizobium sp. CL12 isolated from roots of soybean.</title>
        <authorList>
            <person name="Wang C."/>
        </authorList>
    </citation>
    <scope>NUCLEOTIDE SEQUENCE [LARGE SCALE GENOMIC DNA]</scope>
    <source>
        <strain evidence="7 8">CL12</strain>
    </source>
</reference>
<dbReference type="Pfam" id="PF00933">
    <property type="entry name" value="Glyco_hydro_3"/>
    <property type="match status" value="1"/>
</dbReference>
<dbReference type="InterPro" id="IPR050226">
    <property type="entry name" value="NagZ_Beta-hexosaminidase"/>
</dbReference>
<comment type="catalytic activity">
    <reaction evidence="1">
        <text>Hydrolysis of terminal non-reducing N-acetyl-D-hexosamine residues in N-acetyl-beta-D-hexosaminides.</text>
        <dbReference type="EC" id="3.2.1.52"/>
    </reaction>
</comment>
<dbReference type="PANTHER" id="PTHR30480">
    <property type="entry name" value="BETA-HEXOSAMINIDASE-RELATED"/>
    <property type="match status" value="1"/>
</dbReference>
<evidence type="ECO:0000313" key="8">
    <source>
        <dbReference type="Proteomes" id="UP000316429"/>
    </source>
</evidence>
<protein>
    <recommendedName>
        <fullName evidence="3">beta-N-acetylhexosaminidase</fullName>
        <ecNumber evidence="3">3.2.1.52</ecNumber>
    </recommendedName>
</protein>
<dbReference type="InterPro" id="IPR001764">
    <property type="entry name" value="Glyco_hydro_3_N"/>
</dbReference>
<comment type="similarity">
    <text evidence="2">Belongs to the glycosyl hydrolase 3 family.</text>
</comment>
<evidence type="ECO:0000256" key="1">
    <source>
        <dbReference type="ARBA" id="ARBA00001231"/>
    </source>
</evidence>
<dbReference type="GO" id="GO:0005975">
    <property type="term" value="P:carbohydrate metabolic process"/>
    <property type="evidence" value="ECO:0007669"/>
    <property type="project" value="InterPro"/>
</dbReference>
<sequence length="342" mass="36771">MTQTRSSSKAMILGCLGQRLSADEKAFYRDEQPWGFILFGRNIGEAEQVKDLVAEMRDTVGGSAQVPVLIDQEGGRVQRIREPIAPRYPSGADLGALYDADAEKGLRAAWLMSRLHAFDLYRLGINVDCLPVLDVPIAGASNVIGNRAYSNDPHVVARMGRAAADGLKAGGVLPVMKHMPGHGRGMADSHHDLPVVTVPRAELEAHDFVPFKALANELMGMSCHVVYTDIDPDHPASTSRIVTEEIIRKAIGFEGLLMSDDISMNALQGSIGERAVRIAAALDVVLHCHGHMDEMQAVAAAVSELSGEARARADAVEAAFAAPDNADEQTLRDEFQSLMAVA</sequence>
<evidence type="ECO:0000256" key="2">
    <source>
        <dbReference type="ARBA" id="ARBA00005336"/>
    </source>
</evidence>
<dbReference type="GO" id="GO:0009254">
    <property type="term" value="P:peptidoglycan turnover"/>
    <property type="evidence" value="ECO:0007669"/>
    <property type="project" value="TreeGrafter"/>
</dbReference>
<dbReference type="EC" id="3.2.1.52" evidence="3"/>
<comment type="caution">
    <text evidence="7">The sequence shown here is derived from an EMBL/GenBank/DDBJ whole genome shotgun (WGS) entry which is preliminary data.</text>
</comment>
<keyword evidence="5 7" id="KW-0326">Glycosidase</keyword>
<dbReference type="NCBIfam" id="NF003740">
    <property type="entry name" value="PRK05337.1"/>
    <property type="match status" value="1"/>
</dbReference>
<feature type="domain" description="Glycoside hydrolase family 3 N-terminal" evidence="6">
    <location>
        <begin position="19"/>
        <end position="306"/>
    </location>
</feature>
<keyword evidence="8" id="KW-1185">Reference proteome</keyword>
<dbReference type="RefSeq" id="WP_140827232.1">
    <property type="nucleotide sequence ID" value="NZ_VFYP01000001.1"/>
</dbReference>
<name>A0A504U8P0_9HYPH</name>
<evidence type="ECO:0000313" key="7">
    <source>
        <dbReference type="EMBL" id="TPP10909.1"/>
    </source>
</evidence>
<dbReference type="SUPFAM" id="SSF51445">
    <property type="entry name" value="(Trans)glycosidases"/>
    <property type="match status" value="1"/>
</dbReference>
<dbReference type="InterPro" id="IPR036962">
    <property type="entry name" value="Glyco_hydro_3_N_sf"/>
</dbReference>
<dbReference type="InterPro" id="IPR017853">
    <property type="entry name" value="GH"/>
</dbReference>
<dbReference type="Proteomes" id="UP000316429">
    <property type="component" value="Unassembled WGS sequence"/>
</dbReference>
<evidence type="ECO:0000256" key="4">
    <source>
        <dbReference type="ARBA" id="ARBA00022801"/>
    </source>
</evidence>
<keyword evidence="4 7" id="KW-0378">Hydrolase</keyword>
<accession>A0A504U8P0</accession>
<dbReference type="EMBL" id="VFYP01000001">
    <property type="protein sequence ID" value="TPP10909.1"/>
    <property type="molecule type" value="Genomic_DNA"/>
</dbReference>
<proteinExistence type="inferred from homology"/>